<evidence type="ECO:0000256" key="1">
    <source>
        <dbReference type="SAM" id="Phobius"/>
    </source>
</evidence>
<keyword evidence="3" id="KW-1185">Reference proteome</keyword>
<organism evidence="2 3">
    <name type="scientific">Myxozyma melibiosi</name>
    <dbReference type="NCBI Taxonomy" id="54550"/>
    <lineage>
        <taxon>Eukaryota</taxon>
        <taxon>Fungi</taxon>
        <taxon>Dikarya</taxon>
        <taxon>Ascomycota</taxon>
        <taxon>Saccharomycotina</taxon>
        <taxon>Lipomycetes</taxon>
        <taxon>Lipomycetales</taxon>
        <taxon>Lipomycetaceae</taxon>
        <taxon>Myxozyma</taxon>
    </lineage>
</organism>
<evidence type="ECO:0000313" key="2">
    <source>
        <dbReference type="EMBL" id="KAK7203139.1"/>
    </source>
</evidence>
<proteinExistence type="predicted"/>
<protein>
    <submittedName>
        <fullName evidence="2">Uncharacterized protein</fullName>
    </submittedName>
</protein>
<dbReference type="GeneID" id="90039035"/>
<keyword evidence="1" id="KW-0472">Membrane</keyword>
<sequence length="178" mass="20185">MTYCPSSLCLHLHFRFILRQFTMKFFIPTLLTLIVTAFALTTETELIVVSGDTGLTGLYLDSHKEATGTSWVFLSEQGDVQKFWRSTDNSTFHTAYSDAGTYYLHIKDNYLVMTTKAYSEFTVVPYLAYNGLTSYFYACSGLSDPNDYTDLQYLVMYYDSGEIVPAGCKTIYINVIAI</sequence>
<dbReference type="RefSeq" id="XP_064766172.1">
    <property type="nucleotide sequence ID" value="XM_064913523.1"/>
</dbReference>
<name>A0ABR1EZW0_9ASCO</name>
<reference evidence="2 3" key="1">
    <citation type="submission" date="2024-03" db="EMBL/GenBank/DDBJ databases">
        <title>Genome-scale model development and genomic sequencing of the oleaginous clade Lipomyces.</title>
        <authorList>
            <consortium name="Lawrence Berkeley National Laboratory"/>
            <person name="Czajka J.J."/>
            <person name="Han Y."/>
            <person name="Kim J."/>
            <person name="Mondo S.J."/>
            <person name="Hofstad B.A."/>
            <person name="Robles A."/>
            <person name="Haridas S."/>
            <person name="Riley R."/>
            <person name="LaButti K."/>
            <person name="Pangilinan J."/>
            <person name="Andreopoulos W."/>
            <person name="Lipzen A."/>
            <person name="Yan J."/>
            <person name="Wang M."/>
            <person name="Ng V."/>
            <person name="Grigoriev I.V."/>
            <person name="Spatafora J.W."/>
            <person name="Magnuson J.K."/>
            <person name="Baker S.E."/>
            <person name="Pomraning K.R."/>
        </authorList>
    </citation>
    <scope>NUCLEOTIDE SEQUENCE [LARGE SCALE GENOMIC DNA]</scope>
    <source>
        <strain evidence="2 3">Phaff 52-87</strain>
    </source>
</reference>
<keyword evidence="1" id="KW-1133">Transmembrane helix</keyword>
<comment type="caution">
    <text evidence="2">The sequence shown here is derived from an EMBL/GenBank/DDBJ whole genome shotgun (WGS) entry which is preliminary data.</text>
</comment>
<evidence type="ECO:0000313" key="3">
    <source>
        <dbReference type="Proteomes" id="UP001498771"/>
    </source>
</evidence>
<accession>A0ABR1EZW0</accession>
<feature type="transmembrane region" description="Helical" evidence="1">
    <location>
        <begin position="21"/>
        <end position="40"/>
    </location>
</feature>
<dbReference type="EMBL" id="JBBJBU010000013">
    <property type="protein sequence ID" value="KAK7203139.1"/>
    <property type="molecule type" value="Genomic_DNA"/>
</dbReference>
<keyword evidence="1" id="KW-0812">Transmembrane</keyword>
<gene>
    <name evidence="2" type="ORF">BZA70DRAFT_283963</name>
</gene>
<dbReference type="Proteomes" id="UP001498771">
    <property type="component" value="Unassembled WGS sequence"/>
</dbReference>